<gene>
    <name evidence="2" type="ORF">D1223_10425</name>
</gene>
<comment type="caution">
    <text evidence="2">The sequence shown here is derived from an EMBL/GenBank/DDBJ whole genome shotgun (WGS) entry which is preliminary data.</text>
</comment>
<protein>
    <submittedName>
        <fullName evidence="2">Uncharacterized protein</fullName>
    </submittedName>
</protein>
<keyword evidence="1" id="KW-0472">Membrane</keyword>
<dbReference type="AlphaFoldDB" id="A0A399RHZ1"/>
<feature type="transmembrane region" description="Helical" evidence="1">
    <location>
        <begin position="45"/>
        <end position="66"/>
    </location>
</feature>
<evidence type="ECO:0000313" key="2">
    <source>
        <dbReference type="EMBL" id="RIJ29349.1"/>
    </source>
</evidence>
<name>A0A399RHZ1_9PROT</name>
<accession>A0A399RHZ1</accession>
<keyword evidence="1" id="KW-0812">Transmembrane</keyword>
<dbReference type="Proteomes" id="UP000266385">
    <property type="component" value="Unassembled WGS sequence"/>
</dbReference>
<reference evidence="2 3" key="1">
    <citation type="submission" date="2018-08" db="EMBL/GenBank/DDBJ databases">
        <title>Henriciella mobilis sp. nov., isolated from seawater.</title>
        <authorList>
            <person name="Cheng H."/>
            <person name="Wu Y.-H."/>
            <person name="Xu X.-W."/>
            <person name="Guo L.-L."/>
        </authorList>
    </citation>
    <scope>NUCLEOTIDE SEQUENCE [LARGE SCALE GENOMIC DNA]</scope>
    <source>
        <strain evidence="2 3">JN25</strain>
    </source>
</reference>
<evidence type="ECO:0000256" key="1">
    <source>
        <dbReference type="SAM" id="Phobius"/>
    </source>
</evidence>
<organism evidence="2 3">
    <name type="scientific">Henriciella mobilis</name>
    <dbReference type="NCBI Taxonomy" id="2305467"/>
    <lineage>
        <taxon>Bacteria</taxon>
        <taxon>Pseudomonadati</taxon>
        <taxon>Pseudomonadota</taxon>
        <taxon>Alphaproteobacteria</taxon>
        <taxon>Hyphomonadales</taxon>
        <taxon>Hyphomonadaceae</taxon>
        <taxon>Henriciella</taxon>
    </lineage>
</organism>
<evidence type="ECO:0000313" key="3">
    <source>
        <dbReference type="Proteomes" id="UP000266385"/>
    </source>
</evidence>
<proteinExistence type="predicted"/>
<keyword evidence="1" id="KW-1133">Transmembrane helix</keyword>
<keyword evidence="3" id="KW-1185">Reference proteome</keyword>
<sequence length="92" mass="9993">MFLRKTHCSAVKIPANAEFFAFNAIAFLTGQAYKTLSIFNRGPTMIALLVALRDFFIAVLIGWLGVSAEPADKQQKAEPSAQPAHTQLSLLG</sequence>
<dbReference type="EMBL" id="QWFX01000012">
    <property type="protein sequence ID" value="RIJ29349.1"/>
    <property type="molecule type" value="Genomic_DNA"/>
</dbReference>